<dbReference type="RefSeq" id="XP_010697090.1">
    <property type="nucleotide sequence ID" value="XM_010698788.1"/>
</dbReference>
<proteinExistence type="predicted"/>
<name>A0A088RK87_LEIPA</name>
<protein>
    <submittedName>
        <fullName evidence="2">Uncharacterized protein</fullName>
    </submittedName>
</protein>
<dbReference type="PANTHER" id="PTHR37028:SF9">
    <property type="entry name" value="NUCLEAR PROTEIN MDM1"/>
    <property type="match status" value="1"/>
</dbReference>
<gene>
    <name evidence="2" type="ORF">LPMP_130060</name>
</gene>
<dbReference type="Proteomes" id="UP000063063">
    <property type="component" value="Chromosome 13"/>
</dbReference>
<evidence type="ECO:0000313" key="3">
    <source>
        <dbReference type="Proteomes" id="UP000063063"/>
    </source>
</evidence>
<dbReference type="EMBL" id="CP009382">
    <property type="protein sequence ID" value="AIN96437.1"/>
    <property type="molecule type" value="Genomic_DNA"/>
</dbReference>
<dbReference type="PANTHER" id="PTHR37028">
    <property type="entry name" value="UNNAMED PRODUCT-RELATED"/>
    <property type="match status" value="1"/>
</dbReference>
<keyword evidence="3" id="KW-1185">Reference proteome</keyword>
<dbReference type="KEGG" id="lpan:LPMP_130060"/>
<evidence type="ECO:0000313" key="2">
    <source>
        <dbReference type="EMBL" id="AIN96437.1"/>
    </source>
</evidence>
<dbReference type="eggNOG" id="ENOG502SBRU">
    <property type="taxonomic scope" value="Eukaryota"/>
</dbReference>
<accession>A0A088RK87</accession>
<dbReference type="VEuPathDB" id="TriTrypDB:LPAL13_130005700"/>
<dbReference type="OrthoDB" id="272969at2759"/>
<feature type="region of interest" description="Disordered" evidence="1">
    <location>
        <begin position="357"/>
        <end position="381"/>
    </location>
</feature>
<sequence>MSHSCAQGGPSASSTLSATTTTPTADIVCELSPVQPGRSHDTTTRVEERLLRYGAVYQERLREAQRHKRISEEAALKAIVRLPSPALQRRLFVPTLSLHASAEAARQHRAERQSVLLSEKATPHTCQPAILPVSREMAAAERKRNGWMRLPVGDVLMERHKRVEGHLEEKRQEEVARFSFKPSISARARIIKSSRPVVERLYSGARGTGAGTTAFADVTNLPSTSSAKPKTASAATYQRLYKDAVTRRAHDQEQENLAHVRSKNEFCPRTDTVSGLIAAQRGDTTHERLLRPKAALDRARHVCPEETFAPHINTSSRFERASLSARTAMWQRRRNERLHHALVERAEAEMRGCTFHPNTLHGPSALPQSRAREPTDGCTSSPASIIGSAEELLSRVDLEPFAPLPECDRCAPLFSDDDALPETALADILAVLEEAEYISEALRLHPKTRLDVDQSLPTSL</sequence>
<evidence type="ECO:0000256" key="1">
    <source>
        <dbReference type="SAM" id="MobiDB-lite"/>
    </source>
</evidence>
<dbReference type="AlphaFoldDB" id="A0A088RK87"/>
<dbReference type="GeneID" id="22573116"/>
<reference evidence="2 3" key="1">
    <citation type="journal article" date="2015" name="Sci. Rep.">
        <title>The genome of Leishmania panamensis: insights into genomics of the L. (Viannia) subgenus.</title>
        <authorList>
            <person name="Llanes A."/>
            <person name="Restrepo C.M."/>
            <person name="Vecchio G.D."/>
            <person name="Anguizola F.J."/>
            <person name="Lleonart R."/>
        </authorList>
    </citation>
    <scope>NUCLEOTIDE SEQUENCE [LARGE SCALE GENOMIC DNA]</scope>
    <source>
        <strain evidence="2 3">MHOM/PA/94/PSC-1</strain>
    </source>
</reference>
<organism evidence="2 3">
    <name type="scientific">Leishmania panamensis</name>
    <dbReference type="NCBI Taxonomy" id="5679"/>
    <lineage>
        <taxon>Eukaryota</taxon>
        <taxon>Discoba</taxon>
        <taxon>Euglenozoa</taxon>
        <taxon>Kinetoplastea</taxon>
        <taxon>Metakinetoplastina</taxon>
        <taxon>Trypanosomatida</taxon>
        <taxon>Trypanosomatidae</taxon>
        <taxon>Leishmaniinae</taxon>
        <taxon>Leishmania</taxon>
        <taxon>Leishmania guyanensis species complex</taxon>
    </lineage>
</organism>
<dbReference type="VEuPathDB" id="TriTrypDB:LPMP_130060"/>